<dbReference type="GO" id="GO:0019627">
    <property type="term" value="P:urea metabolic process"/>
    <property type="evidence" value="ECO:0007669"/>
    <property type="project" value="InterPro"/>
</dbReference>
<dbReference type="OrthoDB" id="9802215at2"/>
<dbReference type="SUPFAM" id="SSF69287">
    <property type="entry name" value="Urease metallochaperone UreE, N-terminal domain"/>
    <property type="match status" value="1"/>
</dbReference>
<evidence type="ECO:0000256" key="3">
    <source>
        <dbReference type="ARBA" id="ARBA00022596"/>
    </source>
</evidence>
<dbReference type="Gene3D" id="3.30.70.790">
    <property type="entry name" value="UreE, C-terminal domain"/>
    <property type="match status" value="1"/>
</dbReference>
<evidence type="ECO:0000313" key="8">
    <source>
        <dbReference type="Proteomes" id="UP000317730"/>
    </source>
</evidence>
<dbReference type="GO" id="GO:0051082">
    <property type="term" value="F:unfolded protein binding"/>
    <property type="evidence" value="ECO:0007669"/>
    <property type="project" value="UniProtKB-UniRule"/>
</dbReference>
<sequence>MRHIVDILAAGSWNTAEAAEHFTADYEGRHRRRASLTLQSGESVMLELEHPRLLREGDGLKLDDGRTVRVHALPEQLMEVTAHTPLHLLQLAWHIGNRHLPAAIEAGRVLLREDHVIAEMLRGLGAHVHRIEAAFDPEGGAYAARAHDHGH</sequence>
<comment type="similarity">
    <text evidence="5">Belongs to the UreE family.</text>
</comment>
<dbReference type="Gene3D" id="2.60.260.20">
    <property type="entry name" value="Urease metallochaperone UreE, N-terminal domain"/>
    <property type="match status" value="1"/>
</dbReference>
<dbReference type="Pfam" id="PF05194">
    <property type="entry name" value="UreE_C"/>
    <property type="match status" value="1"/>
</dbReference>
<evidence type="ECO:0000256" key="4">
    <source>
        <dbReference type="ARBA" id="ARBA00023186"/>
    </source>
</evidence>
<dbReference type="PIRSF" id="PIRSF036402">
    <property type="entry name" value="Ureas_acces_UreE"/>
    <property type="match status" value="1"/>
</dbReference>
<dbReference type="AlphaFoldDB" id="A0A4Y3TYG1"/>
<dbReference type="Proteomes" id="UP000317730">
    <property type="component" value="Unassembled WGS sequence"/>
</dbReference>
<dbReference type="InterPro" id="IPR004029">
    <property type="entry name" value="UreE_N"/>
</dbReference>
<dbReference type="InterPro" id="IPR007864">
    <property type="entry name" value="UreE_C_dom"/>
</dbReference>
<dbReference type="CDD" id="cd00571">
    <property type="entry name" value="UreE"/>
    <property type="match status" value="1"/>
</dbReference>
<accession>A0A4Y3TYG1</accession>
<feature type="domain" description="UreE urease accessory N-terminal" evidence="6">
    <location>
        <begin position="3"/>
        <end position="68"/>
    </location>
</feature>
<keyword evidence="8" id="KW-1185">Reference proteome</keyword>
<dbReference type="GO" id="GO:0065003">
    <property type="term" value="P:protein-containing complex assembly"/>
    <property type="evidence" value="ECO:0007669"/>
    <property type="project" value="InterPro"/>
</dbReference>
<dbReference type="SMART" id="SM00988">
    <property type="entry name" value="UreE_N"/>
    <property type="match status" value="1"/>
</dbReference>
<evidence type="ECO:0000259" key="6">
    <source>
        <dbReference type="SMART" id="SM00988"/>
    </source>
</evidence>
<keyword evidence="3 5" id="KW-0533">Nickel</keyword>
<organism evidence="7 8">
    <name type="scientific">Acetobacter peroxydans</name>
    <dbReference type="NCBI Taxonomy" id="104098"/>
    <lineage>
        <taxon>Bacteria</taxon>
        <taxon>Pseudomonadati</taxon>
        <taxon>Pseudomonadota</taxon>
        <taxon>Alphaproteobacteria</taxon>
        <taxon>Acetobacterales</taxon>
        <taxon>Acetobacteraceae</taxon>
        <taxon>Acetobacter</taxon>
    </lineage>
</organism>
<evidence type="ECO:0000313" key="7">
    <source>
        <dbReference type="EMBL" id="GEB86050.1"/>
    </source>
</evidence>
<dbReference type="GO" id="GO:0005737">
    <property type="term" value="C:cytoplasm"/>
    <property type="evidence" value="ECO:0007669"/>
    <property type="project" value="UniProtKB-SubCell"/>
</dbReference>
<dbReference type="GO" id="GO:0016151">
    <property type="term" value="F:nickel cation binding"/>
    <property type="evidence" value="ECO:0007669"/>
    <property type="project" value="UniProtKB-UniRule"/>
</dbReference>
<dbReference type="GO" id="GO:0006457">
    <property type="term" value="P:protein folding"/>
    <property type="evidence" value="ECO:0007669"/>
    <property type="project" value="InterPro"/>
</dbReference>
<dbReference type="InterPro" id="IPR036118">
    <property type="entry name" value="UreE_N_sf"/>
</dbReference>
<evidence type="ECO:0000256" key="5">
    <source>
        <dbReference type="HAMAP-Rule" id="MF_00822"/>
    </source>
</evidence>
<keyword evidence="4 5" id="KW-0143">Chaperone</keyword>
<dbReference type="Pfam" id="PF02814">
    <property type="entry name" value="UreE_N"/>
    <property type="match status" value="1"/>
</dbReference>
<gene>
    <name evidence="5 7" type="primary">ureE</name>
    <name evidence="7" type="ORF">APE01nite_18470</name>
</gene>
<evidence type="ECO:0000256" key="2">
    <source>
        <dbReference type="ARBA" id="ARBA00022490"/>
    </source>
</evidence>
<dbReference type="RefSeq" id="WP_141376819.1">
    <property type="nucleotide sequence ID" value="NZ_BAPL01000032.1"/>
</dbReference>
<dbReference type="HAMAP" id="MF_00822">
    <property type="entry name" value="UreE"/>
    <property type="match status" value="1"/>
</dbReference>
<evidence type="ECO:0000256" key="1">
    <source>
        <dbReference type="ARBA" id="ARBA00004496"/>
    </source>
</evidence>
<dbReference type="EMBL" id="BJMV01000009">
    <property type="protein sequence ID" value="GEB86050.1"/>
    <property type="molecule type" value="Genomic_DNA"/>
</dbReference>
<comment type="caution">
    <text evidence="7">The sequence shown here is derived from an EMBL/GenBank/DDBJ whole genome shotgun (WGS) entry which is preliminary data.</text>
</comment>
<comment type="subcellular location">
    <subcellularLocation>
        <location evidence="1 5">Cytoplasm</location>
    </subcellularLocation>
</comment>
<reference evidence="7 8" key="1">
    <citation type="submission" date="2019-06" db="EMBL/GenBank/DDBJ databases">
        <title>Whole genome shotgun sequence of Acetobacter peroxydans NBRC 13755.</title>
        <authorList>
            <person name="Hosoyama A."/>
            <person name="Uohara A."/>
            <person name="Ohji S."/>
            <person name="Ichikawa N."/>
        </authorList>
    </citation>
    <scope>NUCLEOTIDE SEQUENCE [LARGE SCALE GENOMIC DNA]</scope>
    <source>
        <strain evidence="7 8">NBRC 13755</strain>
    </source>
</reference>
<dbReference type="SUPFAM" id="SSF69737">
    <property type="entry name" value="Urease metallochaperone UreE, C-terminal domain"/>
    <property type="match status" value="1"/>
</dbReference>
<keyword evidence="2 5" id="KW-0963">Cytoplasm</keyword>
<dbReference type="InterPro" id="IPR012406">
    <property type="entry name" value="UreE"/>
</dbReference>
<proteinExistence type="inferred from homology"/>
<protein>
    <recommendedName>
        <fullName evidence="5">Urease accessory protein UreE</fullName>
    </recommendedName>
</protein>
<comment type="function">
    <text evidence="5">Involved in urease metallocenter assembly. Binds nickel. Probably functions as a nickel donor during metallocenter assembly.</text>
</comment>
<name>A0A4Y3TYG1_9PROT</name>